<dbReference type="AlphaFoldDB" id="R7SJK4"/>
<organism evidence="1 2">
    <name type="scientific">Fomitiporia mediterranea (strain MF3/22)</name>
    <name type="common">Grapevine white-rot fungus</name>
    <dbReference type="NCBI Taxonomy" id="694068"/>
    <lineage>
        <taxon>Eukaryota</taxon>
        <taxon>Fungi</taxon>
        <taxon>Dikarya</taxon>
        <taxon>Basidiomycota</taxon>
        <taxon>Agaricomycotina</taxon>
        <taxon>Agaricomycetes</taxon>
        <taxon>Hymenochaetales</taxon>
        <taxon>Hymenochaetaceae</taxon>
        <taxon>Fomitiporia</taxon>
    </lineage>
</organism>
<name>R7SJK4_FOMME</name>
<dbReference type="RefSeq" id="XP_007271977.1">
    <property type="nucleotide sequence ID" value="XM_007271915.1"/>
</dbReference>
<accession>R7SJK4</accession>
<protein>
    <submittedName>
        <fullName evidence="1">Uncharacterized protein</fullName>
    </submittedName>
</protein>
<dbReference type="Proteomes" id="UP000053630">
    <property type="component" value="Unassembled WGS sequence"/>
</dbReference>
<reference evidence="2" key="1">
    <citation type="journal article" date="2012" name="Science">
        <title>The Paleozoic origin of enzymatic lignin decomposition reconstructed from 31 fungal genomes.</title>
        <authorList>
            <person name="Floudas D."/>
            <person name="Binder M."/>
            <person name="Riley R."/>
            <person name="Barry K."/>
            <person name="Blanchette R.A."/>
            <person name="Henrissat B."/>
            <person name="Martinez A.T."/>
            <person name="Otillar R."/>
            <person name="Spatafora J.W."/>
            <person name="Yadav J.S."/>
            <person name="Aerts A."/>
            <person name="Benoit I."/>
            <person name="Boyd A."/>
            <person name="Carlson A."/>
            <person name="Copeland A."/>
            <person name="Coutinho P.M."/>
            <person name="de Vries R.P."/>
            <person name="Ferreira P."/>
            <person name="Findley K."/>
            <person name="Foster B."/>
            <person name="Gaskell J."/>
            <person name="Glotzer D."/>
            <person name="Gorecki P."/>
            <person name="Heitman J."/>
            <person name="Hesse C."/>
            <person name="Hori C."/>
            <person name="Igarashi K."/>
            <person name="Jurgens J.A."/>
            <person name="Kallen N."/>
            <person name="Kersten P."/>
            <person name="Kohler A."/>
            <person name="Kuees U."/>
            <person name="Kumar T.K.A."/>
            <person name="Kuo A."/>
            <person name="LaButti K."/>
            <person name="Larrondo L.F."/>
            <person name="Lindquist E."/>
            <person name="Ling A."/>
            <person name="Lombard V."/>
            <person name="Lucas S."/>
            <person name="Lundell T."/>
            <person name="Martin R."/>
            <person name="McLaughlin D.J."/>
            <person name="Morgenstern I."/>
            <person name="Morin E."/>
            <person name="Murat C."/>
            <person name="Nagy L.G."/>
            <person name="Nolan M."/>
            <person name="Ohm R.A."/>
            <person name="Patyshakuliyeva A."/>
            <person name="Rokas A."/>
            <person name="Ruiz-Duenas F.J."/>
            <person name="Sabat G."/>
            <person name="Salamov A."/>
            <person name="Samejima M."/>
            <person name="Schmutz J."/>
            <person name="Slot J.C."/>
            <person name="St John F."/>
            <person name="Stenlid J."/>
            <person name="Sun H."/>
            <person name="Sun S."/>
            <person name="Syed K."/>
            <person name="Tsang A."/>
            <person name="Wiebenga A."/>
            <person name="Young D."/>
            <person name="Pisabarro A."/>
            <person name="Eastwood D.C."/>
            <person name="Martin F."/>
            <person name="Cullen D."/>
            <person name="Grigoriev I.V."/>
            <person name="Hibbett D.S."/>
        </authorList>
    </citation>
    <scope>NUCLEOTIDE SEQUENCE [LARGE SCALE GENOMIC DNA]</scope>
    <source>
        <strain evidence="2">MF3/22</strain>
    </source>
</reference>
<dbReference type="EMBL" id="JH717985">
    <property type="protein sequence ID" value="EJC97754.1"/>
    <property type="molecule type" value="Genomic_DNA"/>
</dbReference>
<dbReference type="GeneID" id="18675859"/>
<dbReference type="KEGG" id="fme:FOMMEDRAFT_162565"/>
<evidence type="ECO:0000313" key="1">
    <source>
        <dbReference type="EMBL" id="EJC97754.1"/>
    </source>
</evidence>
<keyword evidence="2" id="KW-1185">Reference proteome</keyword>
<proteinExistence type="predicted"/>
<gene>
    <name evidence="1" type="ORF">FOMMEDRAFT_162565</name>
</gene>
<evidence type="ECO:0000313" key="2">
    <source>
        <dbReference type="Proteomes" id="UP000053630"/>
    </source>
</evidence>
<sequence length="52" mass="5718">MVNSNFLVTDATISENRDFHALGEIGYWRSNGILASISNPTSPMDMSSKRVS</sequence>